<feature type="compositionally biased region" description="Low complexity" evidence="6">
    <location>
        <begin position="454"/>
        <end position="498"/>
    </location>
</feature>
<evidence type="ECO:0000313" key="9">
    <source>
        <dbReference type="EMBL" id="GAA0240108.1"/>
    </source>
</evidence>
<feature type="compositionally biased region" description="Low complexity" evidence="6">
    <location>
        <begin position="304"/>
        <end position="343"/>
    </location>
</feature>
<feature type="compositionally biased region" description="Low complexity" evidence="6">
    <location>
        <begin position="406"/>
        <end position="416"/>
    </location>
</feature>
<dbReference type="EMBL" id="BAAAGX010000010">
    <property type="protein sequence ID" value="GAA0240108.1"/>
    <property type="molecule type" value="Genomic_DNA"/>
</dbReference>
<dbReference type="InterPro" id="IPR008271">
    <property type="entry name" value="Ser/Thr_kinase_AS"/>
</dbReference>
<dbReference type="SMART" id="SM00220">
    <property type="entry name" value="S_TKc"/>
    <property type="match status" value="1"/>
</dbReference>
<dbReference type="InterPro" id="IPR000772">
    <property type="entry name" value="Ricin_B_lectin"/>
</dbReference>
<dbReference type="InterPro" id="IPR000719">
    <property type="entry name" value="Prot_kinase_dom"/>
</dbReference>
<evidence type="ECO:0000256" key="3">
    <source>
        <dbReference type="ARBA" id="ARBA00022777"/>
    </source>
</evidence>
<evidence type="ECO:0000313" key="10">
    <source>
        <dbReference type="Proteomes" id="UP001500967"/>
    </source>
</evidence>
<dbReference type="PROSITE" id="PS00108">
    <property type="entry name" value="PROTEIN_KINASE_ST"/>
    <property type="match status" value="1"/>
</dbReference>
<dbReference type="InterPro" id="IPR011009">
    <property type="entry name" value="Kinase-like_dom_sf"/>
</dbReference>
<keyword evidence="4 5" id="KW-0067">ATP-binding</keyword>
<dbReference type="SUPFAM" id="SSF56112">
    <property type="entry name" value="Protein kinase-like (PK-like)"/>
    <property type="match status" value="1"/>
</dbReference>
<dbReference type="Gene3D" id="1.10.510.10">
    <property type="entry name" value="Transferase(Phosphotransferase) domain 1"/>
    <property type="match status" value="1"/>
</dbReference>
<dbReference type="SUPFAM" id="SSF50370">
    <property type="entry name" value="Ricin B-like lectins"/>
    <property type="match status" value="1"/>
</dbReference>
<dbReference type="Gene3D" id="2.80.10.50">
    <property type="match status" value="1"/>
</dbReference>
<proteinExistence type="predicted"/>
<evidence type="ECO:0000256" key="7">
    <source>
        <dbReference type="SAM" id="Phobius"/>
    </source>
</evidence>
<dbReference type="SMART" id="SM00458">
    <property type="entry name" value="RICIN"/>
    <property type="match status" value="1"/>
</dbReference>
<dbReference type="PROSITE" id="PS00107">
    <property type="entry name" value="PROTEIN_KINASE_ATP"/>
    <property type="match status" value="1"/>
</dbReference>
<dbReference type="Proteomes" id="UP001500967">
    <property type="component" value="Unassembled WGS sequence"/>
</dbReference>
<evidence type="ECO:0000256" key="4">
    <source>
        <dbReference type="ARBA" id="ARBA00022840"/>
    </source>
</evidence>
<dbReference type="PROSITE" id="PS50231">
    <property type="entry name" value="RICIN_B_LECTIN"/>
    <property type="match status" value="1"/>
</dbReference>
<feature type="domain" description="Protein kinase" evidence="8">
    <location>
        <begin position="23"/>
        <end position="278"/>
    </location>
</feature>
<dbReference type="PANTHER" id="PTHR43289:SF34">
    <property type="entry name" value="SERINE_THREONINE-PROTEIN KINASE YBDM-RELATED"/>
    <property type="match status" value="1"/>
</dbReference>
<dbReference type="CDD" id="cd23415">
    <property type="entry name" value="beta-trefoil_Ricin_AH"/>
    <property type="match status" value="1"/>
</dbReference>
<feature type="region of interest" description="Disordered" evidence="6">
    <location>
        <begin position="290"/>
        <end position="416"/>
    </location>
</feature>
<dbReference type="CDD" id="cd14014">
    <property type="entry name" value="STKc_PknB_like"/>
    <property type="match status" value="1"/>
</dbReference>
<reference evidence="10" key="1">
    <citation type="journal article" date="2019" name="Int. J. Syst. Evol. Microbiol.">
        <title>The Global Catalogue of Microorganisms (GCM) 10K type strain sequencing project: providing services to taxonomists for standard genome sequencing and annotation.</title>
        <authorList>
            <consortium name="The Broad Institute Genomics Platform"/>
            <consortium name="The Broad Institute Genome Sequencing Center for Infectious Disease"/>
            <person name="Wu L."/>
            <person name="Ma J."/>
        </authorList>
    </citation>
    <scope>NUCLEOTIDE SEQUENCE [LARGE SCALE GENOMIC DNA]</scope>
    <source>
        <strain evidence="10">JCM 10425</strain>
    </source>
</reference>
<accession>A0ABP3DRX1</accession>
<feature type="binding site" evidence="5">
    <location>
        <position position="51"/>
    </location>
    <ligand>
        <name>ATP</name>
        <dbReference type="ChEBI" id="CHEBI:30616"/>
    </ligand>
</feature>
<name>A0ABP3DRX1_9ACTN</name>
<evidence type="ECO:0000259" key="8">
    <source>
        <dbReference type="PROSITE" id="PS50011"/>
    </source>
</evidence>
<organism evidence="9 10">
    <name type="scientific">Cryptosporangium japonicum</name>
    <dbReference type="NCBI Taxonomy" id="80872"/>
    <lineage>
        <taxon>Bacteria</taxon>
        <taxon>Bacillati</taxon>
        <taxon>Actinomycetota</taxon>
        <taxon>Actinomycetes</taxon>
        <taxon>Cryptosporangiales</taxon>
        <taxon>Cryptosporangiaceae</taxon>
        <taxon>Cryptosporangium</taxon>
    </lineage>
</organism>
<dbReference type="PROSITE" id="PS50011">
    <property type="entry name" value="PROTEIN_KINASE_DOM"/>
    <property type="match status" value="1"/>
</dbReference>
<sequence length="622" mass="63074">MDANVCVVVTPLLPSDPQLIGRYSIQGRLGSGGMGIVYLGQSPGGRPAAIKVINERFGINSDSLARFRREVEVLRTVRSAYTAALIDCQLEQPPYWFATEYVPGPTLADAIAQRGPLPPDGGYRLLAALAEGLTDIHQHGICHRDIKPQNVILASTGPQLIDFGIARGTEHVALTQVGAAIGSPGYAAPEVLSRNEVAPPADVFALGATTTYAVTGRKPFGDGTGAVIMMRSMSGEIDLSGVEPRLAELLRACVAVEPGYRPTPEQIIEVCRAQIPAFQPVDAGAVTAVTSAPPASSAPPAPTTAPTYPTPFSSTATAPTAPGSTAPGSTAPGSTAPGSAASGDQAAPTEVVGAVPGPPRPPVSGAPYPGPTPPSFGPPTQPAPPPAFGAPPAFGPPPAFGGPNGAGTPPGSAPRRGRAALVAGVAVLVLVLLLGGGALAFSVLGSDEGEPTNAAVPGPSAAVPTPSAPSAPATGAASPSATVPADPTTPAASASPSTAGAATVTWIDKATSRCLDGNAAGNVYTFPCNDGDYQKWIPEEVEGGFTFTSKATGLCLDSNPSRNVYAMPCNGGDYQVWAVAENGDSFFNLTDKATGFLLDSNEKGEVYAFDANDGDYQRWSRQ</sequence>
<keyword evidence="7" id="KW-1133">Transmembrane helix</keyword>
<dbReference type="Pfam" id="PF00069">
    <property type="entry name" value="Pkinase"/>
    <property type="match status" value="1"/>
</dbReference>
<feature type="transmembrane region" description="Helical" evidence="7">
    <location>
        <begin position="419"/>
        <end position="444"/>
    </location>
</feature>
<keyword evidence="1" id="KW-0808">Transferase</keyword>
<keyword evidence="7" id="KW-0472">Membrane</keyword>
<keyword evidence="2 5" id="KW-0547">Nucleotide-binding</keyword>
<dbReference type="Pfam" id="PF00652">
    <property type="entry name" value="Ricin_B_lectin"/>
    <property type="match status" value="1"/>
</dbReference>
<gene>
    <name evidence="9" type="ORF">GCM10009539_26760</name>
</gene>
<protein>
    <recommendedName>
        <fullName evidence="8">Protein kinase domain-containing protein</fullName>
    </recommendedName>
</protein>
<dbReference type="PRINTS" id="PR01217">
    <property type="entry name" value="PRICHEXTENSN"/>
</dbReference>
<evidence type="ECO:0000256" key="1">
    <source>
        <dbReference type="ARBA" id="ARBA00022679"/>
    </source>
</evidence>
<keyword evidence="7" id="KW-0812">Transmembrane</keyword>
<feature type="compositionally biased region" description="Pro residues" evidence="6">
    <location>
        <begin position="356"/>
        <end position="400"/>
    </location>
</feature>
<dbReference type="InterPro" id="IPR035992">
    <property type="entry name" value="Ricin_B-like_lectins"/>
</dbReference>
<comment type="caution">
    <text evidence="9">The sequence shown here is derived from an EMBL/GenBank/DDBJ whole genome shotgun (WGS) entry which is preliminary data.</text>
</comment>
<feature type="region of interest" description="Disordered" evidence="6">
    <location>
        <begin position="449"/>
        <end position="498"/>
    </location>
</feature>
<evidence type="ECO:0000256" key="6">
    <source>
        <dbReference type="SAM" id="MobiDB-lite"/>
    </source>
</evidence>
<dbReference type="InterPro" id="IPR017441">
    <property type="entry name" value="Protein_kinase_ATP_BS"/>
</dbReference>
<keyword evidence="10" id="KW-1185">Reference proteome</keyword>
<evidence type="ECO:0000256" key="2">
    <source>
        <dbReference type="ARBA" id="ARBA00022741"/>
    </source>
</evidence>
<dbReference type="PANTHER" id="PTHR43289">
    <property type="entry name" value="MITOGEN-ACTIVATED PROTEIN KINASE KINASE KINASE 20-RELATED"/>
    <property type="match status" value="1"/>
</dbReference>
<keyword evidence="3" id="KW-0418">Kinase</keyword>
<evidence type="ECO:0000256" key="5">
    <source>
        <dbReference type="PROSITE-ProRule" id="PRU10141"/>
    </source>
</evidence>